<organism evidence="1 2">
    <name type="scientific">Tribonema minus</name>
    <dbReference type="NCBI Taxonomy" id="303371"/>
    <lineage>
        <taxon>Eukaryota</taxon>
        <taxon>Sar</taxon>
        <taxon>Stramenopiles</taxon>
        <taxon>Ochrophyta</taxon>
        <taxon>PX clade</taxon>
        <taxon>Xanthophyceae</taxon>
        <taxon>Tribonematales</taxon>
        <taxon>Tribonemataceae</taxon>
        <taxon>Tribonema</taxon>
    </lineage>
</organism>
<dbReference type="EMBL" id="JAFCMP010000279">
    <property type="protein sequence ID" value="KAG5181970.1"/>
    <property type="molecule type" value="Genomic_DNA"/>
</dbReference>
<proteinExistence type="predicted"/>
<keyword evidence="2" id="KW-1185">Reference proteome</keyword>
<dbReference type="AlphaFoldDB" id="A0A835YYU8"/>
<sequence length="370" mass="40160">MALRALDAKERPSVLAVLRWVFRTATWQVGGSTSEVQLPPLLLTVLAFKCAAIGDFNTFHWLHADGQQLTKQDIHAQVPVADANAFRQAMGPLGAVNAFAPAMSSSGTVHTDLLYFMRKRHDAVSHTFMDIAISCGQQEFVTLLSRSDVSAPLSTFTHLSAAVAAASNSFSLLQWLHAHPGCTFNNHQVTDQFLMTHIHPRHLSGTAAMEQNTLELKWLRDIGAFQAVTQTDLTHLVIMTAKAHAAWPRGVYVVKLKWLLGEMGAEWPDGGAARIVRAVAHEHRAPDPRSVVCLVSELGCPWGPWTSAECEIMRSNAERMRSNAEWLIASPSERAELMRRLHELGCPCACARPDGGGDNGAAAAHGGGGA</sequence>
<gene>
    <name evidence="1" type="ORF">JKP88DRAFT_278454</name>
</gene>
<dbReference type="Proteomes" id="UP000664859">
    <property type="component" value="Unassembled WGS sequence"/>
</dbReference>
<evidence type="ECO:0000313" key="2">
    <source>
        <dbReference type="Proteomes" id="UP000664859"/>
    </source>
</evidence>
<comment type="caution">
    <text evidence="1">The sequence shown here is derived from an EMBL/GenBank/DDBJ whole genome shotgun (WGS) entry which is preliminary data.</text>
</comment>
<protein>
    <submittedName>
        <fullName evidence="1">Uncharacterized protein</fullName>
    </submittedName>
</protein>
<reference evidence="1" key="1">
    <citation type="submission" date="2021-02" db="EMBL/GenBank/DDBJ databases">
        <title>First Annotated Genome of the Yellow-green Alga Tribonema minus.</title>
        <authorList>
            <person name="Mahan K.M."/>
        </authorList>
    </citation>
    <scope>NUCLEOTIDE SEQUENCE</scope>
    <source>
        <strain evidence="1">UTEX B ZZ1240</strain>
    </source>
</reference>
<accession>A0A835YYU8</accession>
<evidence type="ECO:0000313" key="1">
    <source>
        <dbReference type="EMBL" id="KAG5181970.1"/>
    </source>
</evidence>
<name>A0A835YYU8_9STRA</name>